<dbReference type="Proteomes" id="UP000286045">
    <property type="component" value="Unassembled WGS sequence"/>
</dbReference>
<feature type="domain" description="Methyltransferase" evidence="2">
    <location>
        <begin position="36"/>
        <end position="154"/>
    </location>
</feature>
<evidence type="ECO:0000313" key="4">
    <source>
        <dbReference type="Proteomes" id="UP000286045"/>
    </source>
</evidence>
<reference evidence="3 4" key="1">
    <citation type="submission" date="2018-12" db="EMBL/GenBank/DDBJ databases">
        <title>Draft genome sequence of Xylaria grammica IHI A82.</title>
        <authorList>
            <person name="Buettner E."/>
            <person name="Kellner H."/>
        </authorList>
    </citation>
    <scope>NUCLEOTIDE SEQUENCE [LARGE SCALE GENOMIC DNA]</scope>
    <source>
        <strain evidence="3 4">IHI A82</strain>
    </source>
</reference>
<dbReference type="SUPFAM" id="SSF53335">
    <property type="entry name" value="S-adenosyl-L-methionine-dependent methyltransferases"/>
    <property type="match status" value="1"/>
</dbReference>
<dbReference type="InterPro" id="IPR029063">
    <property type="entry name" value="SAM-dependent_MTases_sf"/>
</dbReference>
<comment type="similarity">
    <text evidence="1">Belongs to the methyltransferase superfamily. LaeA methyltransferase family.</text>
</comment>
<dbReference type="Gene3D" id="3.40.50.150">
    <property type="entry name" value="Vaccinia Virus protein VP39"/>
    <property type="match status" value="1"/>
</dbReference>
<dbReference type="Pfam" id="PF13847">
    <property type="entry name" value="Methyltransf_31"/>
    <property type="match status" value="1"/>
</dbReference>
<dbReference type="STRING" id="363999.A0A439CPV9"/>
<comment type="caution">
    <text evidence="3">The sequence shown here is derived from an EMBL/GenBank/DDBJ whole genome shotgun (WGS) entry which is preliminary data.</text>
</comment>
<evidence type="ECO:0000256" key="1">
    <source>
        <dbReference type="ARBA" id="ARBA00038158"/>
    </source>
</evidence>
<dbReference type="InterPro" id="IPR025714">
    <property type="entry name" value="Methyltranfer_dom"/>
</dbReference>
<dbReference type="CDD" id="cd02440">
    <property type="entry name" value="AdoMet_MTases"/>
    <property type="match status" value="1"/>
</dbReference>
<dbReference type="AlphaFoldDB" id="A0A439CPV9"/>
<accession>A0A439CPV9</accession>
<proteinExistence type="inferred from homology"/>
<gene>
    <name evidence="3" type="ORF">EKO27_g10907</name>
</gene>
<sequence>MPEQATYTHGHHASVVNSHARRTAKNSAAFLIPHIKPHYRILDVGCGPGSITIDLAQLVPQGSVIGIDAVEDVLSQARELARARFGAVGNVTFQQHDANELPFSDGEFDVVYCHQVLQHVHDPVAILKEMARVTRKGGLVAAREVDYGSLSWYPELPGLDKWEDIHMKVMKLNGAHPKAGRYLKAWAREIGFAPGDITFTWDSWNYQDGDAAIWAQSWSERALRSSYATTSLDTGIATQEDLDYVSDTWRKWGEIEGALIIIPNGEILCRVKEE</sequence>
<dbReference type="GO" id="GO:0008168">
    <property type="term" value="F:methyltransferase activity"/>
    <property type="evidence" value="ECO:0007669"/>
    <property type="project" value="TreeGrafter"/>
</dbReference>
<keyword evidence="4" id="KW-1185">Reference proteome</keyword>
<organism evidence="3 4">
    <name type="scientific">Xylaria grammica</name>
    <dbReference type="NCBI Taxonomy" id="363999"/>
    <lineage>
        <taxon>Eukaryota</taxon>
        <taxon>Fungi</taxon>
        <taxon>Dikarya</taxon>
        <taxon>Ascomycota</taxon>
        <taxon>Pezizomycotina</taxon>
        <taxon>Sordariomycetes</taxon>
        <taxon>Xylariomycetidae</taxon>
        <taxon>Xylariales</taxon>
        <taxon>Xylariaceae</taxon>
        <taxon>Xylaria</taxon>
    </lineage>
</organism>
<protein>
    <recommendedName>
        <fullName evidence="2">Methyltransferase domain-containing protein</fullName>
    </recommendedName>
</protein>
<dbReference type="PANTHER" id="PTHR43591:SF24">
    <property type="entry name" value="2-METHOXY-6-POLYPRENYL-1,4-BENZOQUINOL METHYLASE, MITOCHONDRIAL"/>
    <property type="match status" value="1"/>
</dbReference>
<name>A0A439CPV9_9PEZI</name>
<dbReference type="PANTHER" id="PTHR43591">
    <property type="entry name" value="METHYLTRANSFERASE"/>
    <property type="match status" value="1"/>
</dbReference>
<evidence type="ECO:0000259" key="2">
    <source>
        <dbReference type="Pfam" id="PF13847"/>
    </source>
</evidence>
<evidence type="ECO:0000313" key="3">
    <source>
        <dbReference type="EMBL" id="RWA04196.1"/>
    </source>
</evidence>
<dbReference type="EMBL" id="RYZI01000612">
    <property type="protein sequence ID" value="RWA04196.1"/>
    <property type="molecule type" value="Genomic_DNA"/>
</dbReference>